<dbReference type="GO" id="GO:0006412">
    <property type="term" value="P:translation"/>
    <property type="evidence" value="ECO:0007669"/>
    <property type="project" value="InterPro"/>
</dbReference>
<geneLocation type="plastid" evidence="8"/>
<proteinExistence type="inferred from homology"/>
<dbReference type="InterPro" id="IPR001351">
    <property type="entry name" value="Ribosomal_uS3_C"/>
</dbReference>
<reference evidence="8" key="1">
    <citation type="journal article" date="2019" name="Front. Microbiol.">
        <title>Evolutionary Analysis of Unicellular Species in Chlamydomonadales Through Chloroplast Genome Comparison With the Colonial Volvocine Algae.</title>
        <authorList>
            <person name="Hu Y."/>
            <person name="Xing W."/>
            <person name="Song H."/>
            <person name="Zhu H."/>
            <person name="Liu G."/>
            <person name="Hu Z."/>
        </authorList>
    </citation>
    <scope>NUCLEOTIDE SEQUENCE</scope>
    <source>
        <strain evidence="8">137pm</strain>
    </source>
</reference>
<dbReference type="GO" id="GO:0022627">
    <property type="term" value="C:cytosolic small ribosomal subunit"/>
    <property type="evidence" value="ECO:0007669"/>
    <property type="project" value="TreeGrafter"/>
</dbReference>
<comment type="similarity">
    <text evidence="1 5">Belongs to the universal ribosomal protein uS3 family.</text>
</comment>
<evidence type="ECO:0000256" key="5">
    <source>
        <dbReference type="RuleBase" id="RU003624"/>
    </source>
</evidence>
<dbReference type="NCBIfam" id="TIGR01009">
    <property type="entry name" value="rpsC_bact"/>
    <property type="match status" value="1"/>
</dbReference>
<keyword evidence="3 5" id="KW-0687">Ribonucleoprotein</keyword>
<evidence type="ECO:0000259" key="7">
    <source>
        <dbReference type="Pfam" id="PF00189"/>
    </source>
</evidence>
<feature type="region of interest" description="Disordered" evidence="6">
    <location>
        <begin position="63"/>
        <end position="85"/>
    </location>
</feature>
<gene>
    <name evidence="8" type="primary">rps3</name>
</gene>
<dbReference type="InterPro" id="IPR018280">
    <property type="entry name" value="Ribosomal_uS3_CS"/>
</dbReference>
<evidence type="ECO:0000256" key="1">
    <source>
        <dbReference type="ARBA" id="ARBA00010761"/>
    </source>
</evidence>
<evidence type="ECO:0000256" key="4">
    <source>
        <dbReference type="ARBA" id="ARBA00035154"/>
    </source>
</evidence>
<dbReference type="InterPro" id="IPR057258">
    <property type="entry name" value="Ribosomal_uS3"/>
</dbReference>
<sequence length="773" mass="89339">MGQKVHPLGFRVGITKKHQSQWFARFQKYGYSQSVLEDHMLRKTLLNMFSNFDPDTIDSLSFGKSEKNKLTPKAGKKSRDNETKKPKITQIKIERGLIPYEIGIQIHSDDCLTSTKAIDTIKLSSDLVSKLQKTRKFLFKAGTQLENTQNSDLNSQNQTGLLAQTNSVEIEATDFSNTKNKKQFVSTILKKRKITPIQLAKMKNAPAAAQQQEKKVFKYRRKKKRLSKSVFMRLKMIKKRFQKRQTIKKHFFNIISKGLLLRKKGNLIIRKMKTSLKNKNKKFLKSFNRKNIKMTETKKLQKKTSLTSTSEPLSQKKSLTKLSIPKNNVFARFRNRMYKKFANLFLTKLNKQFLIYLKGIMKYWHNQKTAPLGYNKKWYAAKPYALLTTLKNSAKNSKGLTSYQLEKLTKLIVILEKKSLIKMESLRKDFIIFGTIAKTRAFGYYQIITFLKQLKGLVTKIKKQNLTNMQSNALRSSAMVKTNTKHSDNLDKNKIQSTQKVVNKFINLATNNQAMNNELRKIKWITYLKNVVNKHRSENLFYYLATISDARKDLKALKHYIKKHSNFLFGIEQSPMQGEDFFENTKEPGAAAQQQETRPKNNLLQRVRKTLTQISKNHFTNRQKADAEPRTAGLQKAFLTQISTQRKMYKSNILLTPKISIKFFSVKTSDVLEKASIVAESIVDALEKRKAFRGVIKKAKEDLMRSPRVKGVKIQVAGRLNGAEIARSEWVRAGRVPLQTLRANIDYSYRTANTIYGIIGVKVWIFKGYTNLN</sequence>
<organism evidence="8">
    <name type="scientific">Pandorina morum</name>
    <name type="common">Freshwater green alga</name>
    <name type="synonym">Volvox morum</name>
    <dbReference type="NCBI Taxonomy" id="33099"/>
    <lineage>
        <taxon>Eukaryota</taxon>
        <taxon>Viridiplantae</taxon>
        <taxon>Chlorophyta</taxon>
        <taxon>core chlorophytes</taxon>
        <taxon>Chlorophyceae</taxon>
        <taxon>CS clade</taxon>
        <taxon>Chlamydomonadales</taxon>
        <taxon>Volvocaceae</taxon>
        <taxon>Pandorina</taxon>
    </lineage>
</organism>
<keyword evidence="8" id="KW-0934">Plastid</keyword>
<accession>A0A6C0RVT6</accession>
<dbReference type="GO" id="GO:0003723">
    <property type="term" value="F:RNA binding"/>
    <property type="evidence" value="ECO:0007669"/>
    <property type="project" value="InterPro"/>
</dbReference>
<dbReference type="PANTHER" id="PTHR11760:SF19">
    <property type="entry name" value="SMALL RIBOSOMAL SUBUNIT PROTEIN US3C"/>
    <property type="match status" value="1"/>
</dbReference>
<dbReference type="InterPro" id="IPR036419">
    <property type="entry name" value="Ribosomal_S3_C_sf"/>
</dbReference>
<evidence type="ECO:0000256" key="6">
    <source>
        <dbReference type="SAM" id="MobiDB-lite"/>
    </source>
</evidence>
<dbReference type="SUPFAM" id="SSF54821">
    <property type="entry name" value="Ribosomal protein S3 C-terminal domain"/>
    <property type="match status" value="1"/>
</dbReference>
<protein>
    <recommendedName>
        <fullName evidence="4">Small ribosomal subunit protein uS3c</fullName>
    </recommendedName>
</protein>
<evidence type="ECO:0000256" key="2">
    <source>
        <dbReference type="ARBA" id="ARBA00022980"/>
    </source>
</evidence>
<dbReference type="GO" id="GO:0003735">
    <property type="term" value="F:structural constituent of ribosome"/>
    <property type="evidence" value="ECO:0007669"/>
    <property type="project" value="InterPro"/>
</dbReference>
<dbReference type="InterPro" id="IPR005704">
    <property type="entry name" value="Ribosomal_uS3_bac-typ"/>
</dbReference>
<dbReference type="SUPFAM" id="SSF54814">
    <property type="entry name" value="Prokaryotic type KH domain (KH-domain type II)"/>
    <property type="match status" value="1"/>
</dbReference>
<dbReference type="HAMAP" id="MF_01309_B">
    <property type="entry name" value="Ribosomal_uS3_B"/>
    <property type="match status" value="1"/>
</dbReference>
<evidence type="ECO:0000256" key="3">
    <source>
        <dbReference type="ARBA" id="ARBA00023274"/>
    </source>
</evidence>
<dbReference type="InterPro" id="IPR009019">
    <property type="entry name" value="KH_sf_prok-type"/>
</dbReference>
<keyword evidence="2 5" id="KW-0689">Ribosomal protein</keyword>
<feature type="domain" description="Small ribosomal subunit protein uS3 C-terminal" evidence="7">
    <location>
        <begin position="682"/>
        <end position="765"/>
    </location>
</feature>
<dbReference type="PANTHER" id="PTHR11760">
    <property type="entry name" value="30S/40S RIBOSOMAL PROTEIN S3"/>
    <property type="match status" value="1"/>
</dbReference>
<name>A0A6C0RVT6_PANMO</name>
<dbReference type="EMBL" id="MH511698">
    <property type="protein sequence ID" value="QIA46786.1"/>
    <property type="molecule type" value="Genomic_DNA"/>
</dbReference>
<evidence type="ECO:0000313" key="8">
    <source>
        <dbReference type="EMBL" id="QIA46786.1"/>
    </source>
</evidence>
<dbReference type="Gene3D" id="3.30.1140.32">
    <property type="entry name" value="Ribosomal protein S3, C-terminal domain"/>
    <property type="match status" value="1"/>
</dbReference>
<dbReference type="Pfam" id="PF00189">
    <property type="entry name" value="Ribosomal_S3_C"/>
    <property type="match status" value="1"/>
</dbReference>
<dbReference type="FunFam" id="3.30.1140.32:FF:000015">
    <property type="entry name" value="30S ribosomal protein S3, chloroplastic"/>
    <property type="match status" value="1"/>
</dbReference>
<dbReference type="PROSITE" id="PS00548">
    <property type="entry name" value="RIBOSOMAL_S3"/>
    <property type="match status" value="1"/>
</dbReference>
<dbReference type="AlphaFoldDB" id="A0A6C0RVT6"/>